<sequence length="384" mass="42023">MKLLFKGATVLPITSKPFVGDVLVEDGKIKKIGQIKPSKSMEVIDLKGKFLVPGFVDAHAHIGLYPEGLGPTESEGNEMTDPITAHLQAIDAFYPEDESIKKALSGGVTTAFVVMGSGNPVGGVGFIAKFKGKTALDMCLVNPAGVKMALGENPKRVYSEKKMMPTTRMGTAAVIRTFLLKSEDYMKKKEQALKEGKPFLERDPKHEVGEKLLKRELPARIHAHRVDDILTAVRLAEEFNLKIVLEHCTEGYKVADILASKKIPVVAGPLMTFATKLELRQMTMEALKILVEKGVLVALMCDHPVIPLEFASVQAAAAMRYGVKEEDLLKMLTINPATILGLQDRLGSIEPGKDADLVVWSGHPFDMKSVVEKVYIEGELVYSK</sequence>
<dbReference type="PANTHER" id="PTHR43135:SF3">
    <property type="entry name" value="ALPHA-D-RIBOSE 1-METHYLPHOSPHONATE 5-TRIPHOSPHATE DIPHOSPHATASE"/>
    <property type="match status" value="1"/>
</dbReference>
<dbReference type="AlphaFoldDB" id="A0A0X1KRJ1"/>
<proteinExistence type="predicted"/>
<dbReference type="InterPro" id="IPR051781">
    <property type="entry name" value="Metallo-dep_Hydrolase"/>
</dbReference>
<accession>A0A0X1KRJ1</accession>
<keyword evidence="2" id="KW-0378">Hydrolase</keyword>
<dbReference type="CDD" id="cd01309">
    <property type="entry name" value="Met_dep_hydrolase_C"/>
    <property type="match status" value="1"/>
</dbReference>
<dbReference type="Pfam" id="PF01979">
    <property type="entry name" value="Amidohydro_1"/>
    <property type="match status" value="1"/>
</dbReference>
<dbReference type="SUPFAM" id="SSF51338">
    <property type="entry name" value="Composite domain of metallo-dependent hydrolases"/>
    <property type="match status" value="1"/>
</dbReference>
<dbReference type="InterPro" id="IPR011059">
    <property type="entry name" value="Metal-dep_hydrolase_composite"/>
</dbReference>
<dbReference type="PATRIC" id="fig|1123384.7.peg.1279"/>
<keyword evidence="3" id="KW-1185">Reference proteome</keyword>
<dbReference type="PaxDb" id="1123384-AJ81_06345"/>
<dbReference type="EMBL" id="CP007141">
    <property type="protein sequence ID" value="AJC73873.1"/>
    <property type="molecule type" value="Genomic_DNA"/>
</dbReference>
<dbReference type="GO" id="GO:0016810">
    <property type="term" value="F:hydrolase activity, acting on carbon-nitrogen (but not peptide) bonds"/>
    <property type="evidence" value="ECO:0007669"/>
    <property type="project" value="InterPro"/>
</dbReference>
<dbReference type="InterPro" id="IPR006680">
    <property type="entry name" value="Amidohydro-rel"/>
</dbReference>
<dbReference type="RefSeq" id="WP_031504620.1">
    <property type="nucleotide sequence ID" value="NC_022795.1"/>
</dbReference>
<protein>
    <submittedName>
        <fullName evidence="2">Amidohydrolase</fullName>
    </submittedName>
</protein>
<evidence type="ECO:0000313" key="3">
    <source>
        <dbReference type="Proteomes" id="UP000077469"/>
    </source>
</evidence>
<evidence type="ECO:0000259" key="1">
    <source>
        <dbReference type="Pfam" id="PF01979"/>
    </source>
</evidence>
<dbReference type="STRING" id="1123384.AJ81_06345"/>
<gene>
    <name evidence="2" type="ORF">AJ81_06345</name>
</gene>
<organism evidence="2 3">
    <name type="scientific">Pseudothermotoga hypogea DSM 11164 = NBRC 106472</name>
    <dbReference type="NCBI Taxonomy" id="1123384"/>
    <lineage>
        <taxon>Bacteria</taxon>
        <taxon>Thermotogati</taxon>
        <taxon>Thermotogota</taxon>
        <taxon>Thermotogae</taxon>
        <taxon>Thermotogales</taxon>
        <taxon>Thermotogaceae</taxon>
        <taxon>Pseudothermotoga</taxon>
    </lineage>
</organism>
<dbReference type="PANTHER" id="PTHR43135">
    <property type="entry name" value="ALPHA-D-RIBOSE 1-METHYLPHOSPHONATE 5-TRIPHOSPHATE DIPHOSPHATASE"/>
    <property type="match status" value="1"/>
</dbReference>
<name>A0A0X1KRJ1_9THEM</name>
<dbReference type="OrthoDB" id="9802793at2"/>
<reference evidence="2 3" key="1">
    <citation type="submission" date="2014-01" db="EMBL/GenBank/DDBJ databases">
        <title>Genome sequencing of Thermotog hypogea.</title>
        <authorList>
            <person name="Zhang X."/>
            <person name="Alvare G."/>
            <person name="Fristensky B."/>
            <person name="Chen L."/>
            <person name="Suen T."/>
            <person name="Chen Q."/>
            <person name="Ma K."/>
        </authorList>
    </citation>
    <scope>NUCLEOTIDE SEQUENCE [LARGE SCALE GENOMIC DNA]</scope>
    <source>
        <strain evidence="2 3">DSM 11164</strain>
    </source>
</reference>
<dbReference type="KEGG" id="phy:AJ81_06345"/>
<feature type="domain" description="Amidohydrolase-related" evidence="1">
    <location>
        <begin position="50"/>
        <end position="381"/>
    </location>
</feature>
<dbReference type="SUPFAM" id="SSF51556">
    <property type="entry name" value="Metallo-dependent hydrolases"/>
    <property type="match status" value="1"/>
</dbReference>
<dbReference type="InterPro" id="IPR032466">
    <property type="entry name" value="Metal_Hydrolase"/>
</dbReference>
<dbReference type="Gene3D" id="2.30.40.10">
    <property type="entry name" value="Urease, subunit C, domain 1"/>
    <property type="match status" value="1"/>
</dbReference>
<dbReference type="Gene3D" id="3.20.20.140">
    <property type="entry name" value="Metal-dependent hydrolases"/>
    <property type="match status" value="1"/>
</dbReference>
<evidence type="ECO:0000313" key="2">
    <source>
        <dbReference type="EMBL" id="AJC73873.1"/>
    </source>
</evidence>
<dbReference type="Proteomes" id="UP000077469">
    <property type="component" value="Chromosome"/>
</dbReference>